<dbReference type="SUPFAM" id="SSF51735">
    <property type="entry name" value="NAD(P)-binding Rossmann-fold domains"/>
    <property type="match status" value="1"/>
</dbReference>
<evidence type="ECO:0000259" key="1">
    <source>
        <dbReference type="Pfam" id="PF01408"/>
    </source>
</evidence>
<dbReference type="Gene3D" id="3.40.50.720">
    <property type="entry name" value="NAD(P)-binding Rossmann-like Domain"/>
    <property type="match status" value="1"/>
</dbReference>
<dbReference type="GO" id="GO:0000166">
    <property type="term" value="F:nucleotide binding"/>
    <property type="evidence" value="ECO:0007669"/>
    <property type="project" value="InterPro"/>
</dbReference>
<dbReference type="Pfam" id="PF01408">
    <property type="entry name" value="GFO_IDH_MocA"/>
    <property type="match status" value="1"/>
</dbReference>
<dbReference type="EMBL" id="FRBD01000007">
    <property type="protein sequence ID" value="SHK62459.1"/>
    <property type="molecule type" value="Genomic_DNA"/>
</dbReference>
<name>A0A1M6TZU9_XYLRU</name>
<dbReference type="OrthoDB" id="9795543at2"/>
<sequence length="330" mass="36777">MKLLRWGFIGCGEVTEKKSGPAFSDVEGSSVVAVMSRTEKHARTYAVQHGIAKWYTDAQEMIDDPDVNAVYVATPPSSHATYAIMAMKAGKPVYVEKPLAASYEDCARINRISEQTGVPCFVAYYRRYLPYFQKVKDIIKNGQIGKILNVQIRYTEPPRQADLDAIAHHEPLPWRLQPDIAGGGYFYDMAPHQLDLLQDMFGVILEARGICSNRGGLYKAEDSVSACFQFENGLPGSGSWCYVAHESAREDCIEIIGTEGLVSFSVFDYTPIRLQTNKGEECITVPNPPYVQYPIIKNVIEHLQGRGVCECTSVSATPVNWVMDRILGKF</sequence>
<dbReference type="RefSeq" id="WP_073206985.1">
    <property type="nucleotide sequence ID" value="NZ_FRBD01000007.1"/>
</dbReference>
<evidence type="ECO:0000259" key="2">
    <source>
        <dbReference type="Pfam" id="PF22725"/>
    </source>
</evidence>
<feature type="domain" description="GFO/IDH/MocA-like oxidoreductase" evidence="2">
    <location>
        <begin position="132"/>
        <end position="261"/>
    </location>
</feature>
<proteinExistence type="predicted"/>
<dbReference type="PANTHER" id="PTHR43249">
    <property type="entry name" value="UDP-N-ACETYL-2-AMINO-2-DEOXY-D-GLUCURONATE OXIDASE"/>
    <property type="match status" value="1"/>
</dbReference>
<dbReference type="Proteomes" id="UP000184130">
    <property type="component" value="Unassembled WGS sequence"/>
</dbReference>
<dbReference type="Pfam" id="PF22725">
    <property type="entry name" value="GFO_IDH_MocA_C3"/>
    <property type="match status" value="1"/>
</dbReference>
<organism evidence="3 4">
    <name type="scientific">Xylanibacter ruminicola</name>
    <name type="common">Prevotella ruminicola</name>
    <dbReference type="NCBI Taxonomy" id="839"/>
    <lineage>
        <taxon>Bacteria</taxon>
        <taxon>Pseudomonadati</taxon>
        <taxon>Bacteroidota</taxon>
        <taxon>Bacteroidia</taxon>
        <taxon>Bacteroidales</taxon>
        <taxon>Prevotellaceae</taxon>
        <taxon>Xylanibacter</taxon>
    </lineage>
</organism>
<dbReference type="InterPro" id="IPR000683">
    <property type="entry name" value="Gfo/Idh/MocA-like_OxRdtase_N"/>
</dbReference>
<dbReference type="InterPro" id="IPR052515">
    <property type="entry name" value="Gfo/Idh/MocA_Oxidoreductase"/>
</dbReference>
<dbReference type="InterPro" id="IPR036291">
    <property type="entry name" value="NAD(P)-bd_dom_sf"/>
</dbReference>
<evidence type="ECO:0000313" key="4">
    <source>
        <dbReference type="Proteomes" id="UP000184130"/>
    </source>
</evidence>
<dbReference type="InterPro" id="IPR055170">
    <property type="entry name" value="GFO_IDH_MocA-like_dom"/>
</dbReference>
<dbReference type="PANTHER" id="PTHR43249:SF1">
    <property type="entry name" value="D-GLUCOSIDE 3-DEHYDROGENASE"/>
    <property type="match status" value="1"/>
</dbReference>
<gene>
    <name evidence="3" type="ORF">SAMN05216463_107109</name>
</gene>
<dbReference type="Gene3D" id="3.30.360.10">
    <property type="entry name" value="Dihydrodipicolinate Reductase, domain 2"/>
    <property type="match status" value="1"/>
</dbReference>
<evidence type="ECO:0000313" key="3">
    <source>
        <dbReference type="EMBL" id="SHK62459.1"/>
    </source>
</evidence>
<protein>
    <submittedName>
        <fullName evidence="3">Predicted dehydrogenase</fullName>
    </submittedName>
</protein>
<feature type="domain" description="Gfo/Idh/MocA-like oxidoreductase N-terminal" evidence="1">
    <location>
        <begin position="4"/>
        <end position="124"/>
    </location>
</feature>
<accession>A0A1M6TZU9</accession>
<reference evidence="3 4" key="1">
    <citation type="submission" date="2016-11" db="EMBL/GenBank/DDBJ databases">
        <authorList>
            <person name="Jaros S."/>
            <person name="Januszkiewicz K."/>
            <person name="Wedrychowicz H."/>
        </authorList>
    </citation>
    <scope>NUCLEOTIDE SEQUENCE [LARGE SCALE GENOMIC DNA]</scope>
    <source>
        <strain evidence="3 4">KHT3</strain>
    </source>
</reference>
<dbReference type="SUPFAM" id="SSF55347">
    <property type="entry name" value="Glyceraldehyde-3-phosphate dehydrogenase-like, C-terminal domain"/>
    <property type="match status" value="1"/>
</dbReference>
<dbReference type="AlphaFoldDB" id="A0A1M6TZU9"/>